<organism evidence="7 8">
    <name type="scientific">Paenibacillus cellulosilyticus</name>
    <dbReference type="NCBI Taxonomy" id="375489"/>
    <lineage>
        <taxon>Bacteria</taxon>
        <taxon>Bacillati</taxon>
        <taxon>Bacillota</taxon>
        <taxon>Bacilli</taxon>
        <taxon>Bacillales</taxon>
        <taxon>Paenibacillaceae</taxon>
        <taxon>Paenibacillus</taxon>
    </lineage>
</organism>
<dbReference type="Gene3D" id="1.10.10.60">
    <property type="entry name" value="Homeodomain-like"/>
    <property type="match status" value="2"/>
</dbReference>
<dbReference type="OrthoDB" id="1699at2"/>
<proteinExistence type="predicted"/>
<keyword evidence="8" id="KW-1185">Reference proteome</keyword>
<dbReference type="CDD" id="cd17536">
    <property type="entry name" value="REC_YesN-like"/>
    <property type="match status" value="1"/>
</dbReference>
<dbReference type="AlphaFoldDB" id="A0A2V2YWW1"/>
<comment type="caution">
    <text evidence="7">The sequence shown here is derived from an EMBL/GenBank/DDBJ whole genome shotgun (WGS) entry which is preliminary data.</text>
</comment>
<dbReference type="SMART" id="SM00448">
    <property type="entry name" value="REC"/>
    <property type="match status" value="1"/>
</dbReference>
<dbReference type="InterPro" id="IPR018062">
    <property type="entry name" value="HTH_AraC-typ_CS"/>
</dbReference>
<dbReference type="GO" id="GO:0043565">
    <property type="term" value="F:sequence-specific DNA binding"/>
    <property type="evidence" value="ECO:0007669"/>
    <property type="project" value="InterPro"/>
</dbReference>
<keyword evidence="3" id="KW-0804">Transcription</keyword>
<dbReference type="InterPro" id="IPR001789">
    <property type="entry name" value="Sig_transdc_resp-reg_receiver"/>
</dbReference>
<evidence type="ECO:0000256" key="3">
    <source>
        <dbReference type="ARBA" id="ARBA00023163"/>
    </source>
</evidence>
<dbReference type="Pfam" id="PF00072">
    <property type="entry name" value="Response_reg"/>
    <property type="match status" value="1"/>
</dbReference>
<dbReference type="InterPro" id="IPR018060">
    <property type="entry name" value="HTH_AraC"/>
</dbReference>
<dbReference type="PROSITE" id="PS50110">
    <property type="entry name" value="RESPONSE_REGULATORY"/>
    <property type="match status" value="1"/>
</dbReference>
<dbReference type="EMBL" id="QGTQ01000024">
    <property type="protein sequence ID" value="PWV95850.1"/>
    <property type="molecule type" value="Genomic_DNA"/>
</dbReference>
<keyword evidence="4" id="KW-0597">Phosphoprotein</keyword>
<sequence>MAIRTIVAEDEELILRNLVKKIQAVDPIFEIVDTATDGATALRLLESSPIDLLITDIHMPVIDGLELIRQAHLKFPNIHKVIISGYNDFEYARHALKHEVVDYLLKPVKPSELELVLGTIKIKMSQEQEARGAAKAAKLDNHTYTPDEIVQSVQLFLKNNYAKELNLEEIARAYNFNSSYLTKIFIKHAGEPPSKYLIRLRISEAKRLLDQEKSWSIKEIGERVGYADPYYFSRMFKQATGMTPSEYRGKSG</sequence>
<evidence type="ECO:0000256" key="2">
    <source>
        <dbReference type="ARBA" id="ARBA00023125"/>
    </source>
</evidence>
<name>A0A2V2YWW1_9BACL</name>
<dbReference type="PRINTS" id="PR00032">
    <property type="entry name" value="HTHARAC"/>
</dbReference>
<evidence type="ECO:0000259" key="5">
    <source>
        <dbReference type="PROSITE" id="PS01124"/>
    </source>
</evidence>
<keyword evidence="2" id="KW-0238">DNA-binding</keyword>
<dbReference type="SUPFAM" id="SSF46689">
    <property type="entry name" value="Homeodomain-like"/>
    <property type="match status" value="2"/>
</dbReference>
<keyword evidence="1" id="KW-0805">Transcription regulation</keyword>
<gene>
    <name evidence="7" type="ORF">DFQ01_12423</name>
</gene>
<dbReference type="InterPro" id="IPR011006">
    <property type="entry name" value="CheY-like_superfamily"/>
</dbReference>
<feature type="domain" description="HTH araC/xylS-type" evidence="5">
    <location>
        <begin position="151"/>
        <end position="250"/>
    </location>
</feature>
<accession>A0A2V2YWW1</accession>
<protein>
    <submittedName>
        <fullName evidence="7">Two-component system response regulator YesN</fullName>
    </submittedName>
</protein>
<evidence type="ECO:0000256" key="1">
    <source>
        <dbReference type="ARBA" id="ARBA00023015"/>
    </source>
</evidence>
<dbReference type="PANTHER" id="PTHR43280:SF28">
    <property type="entry name" value="HTH-TYPE TRANSCRIPTIONAL ACTIVATOR RHAS"/>
    <property type="match status" value="1"/>
</dbReference>
<dbReference type="PROSITE" id="PS00041">
    <property type="entry name" value="HTH_ARAC_FAMILY_1"/>
    <property type="match status" value="1"/>
</dbReference>
<dbReference type="PANTHER" id="PTHR43280">
    <property type="entry name" value="ARAC-FAMILY TRANSCRIPTIONAL REGULATOR"/>
    <property type="match status" value="1"/>
</dbReference>
<feature type="modified residue" description="4-aspartylphosphate" evidence="4">
    <location>
        <position position="56"/>
    </location>
</feature>
<dbReference type="InterPro" id="IPR009057">
    <property type="entry name" value="Homeodomain-like_sf"/>
</dbReference>
<dbReference type="RefSeq" id="WP_110046206.1">
    <property type="nucleotide sequence ID" value="NZ_CP054613.1"/>
</dbReference>
<reference evidence="7 8" key="1">
    <citation type="submission" date="2018-05" db="EMBL/GenBank/DDBJ databases">
        <title>Genomic Encyclopedia of Type Strains, Phase III (KMG-III): the genomes of soil and plant-associated and newly described type strains.</title>
        <authorList>
            <person name="Whitman W."/>
        </authorList>
    </citation>
    <scope>NUCLEOTIDE SEQUENCE [LARGE SCALE GENOMIC DNA]</scope>
    <source>
        <strain evidence="7 8">CECT 5696</strain>
    </source>
</reference>
<feature type="domain" description="Response regulatory" evidence="6">
    <location>
        <begin position="4"/>
        <end position="121"/>
    </location>
</feature>
<evidence type="ECO:0000259" key="6">
    <source>
        <dbReference type="PROSITE" id="PS50110"/>
    </source>
</evidence>
<dbReference type="GO" id="GO:0000160">
    <property type="term" value="P:phosphorelay signal transduction system"/>
    <property type="evidence" value="ECO:0007669"/>
    <property type="project" value="InterPro"/>
</dbReference>
<dbReference type="Pfam" id="PF12833">
    <property type="entry name" value="HTH_18"/>
    <property type="match status" value="1"/>
</dbReference>
<dbReference type="Gene3D" id="3.40.50.2300">
    <property type="match status" value="1"/>
</dbReference>
<evidence type="ECO:0000313" key="7">
    <source>
        <dbReference type="EMBL" id="PWV95850.1"/>
    </source>
</evidence>
<dbReference type="InterPro" id="IPR020449">
    <property type="entry name" value="Tscrpt_reg_AraC-type_HTH"/>
</dbReference>
<dbReference type="Proteomes" id="UP000246635">
    <property type="component" value="Unassembled WGS sequence"/>
</dbReference>
<evidence type="ECO:0000313" key="8">
    <source>
        <dbReference type="Proteomes" id="UP000246635"/>
    </source>
</evidence>
<evidence type="ECO:0000256" key="4">
    <source>
        <dbReference type="PROSITE-ProRule" id="PRU00169"/>
    </source>
</evidence>
<dbReference type="SUPFAM" id="SSF52172">
    <property type="entry name" value="CheY-like"/>
    <property type="match status" value="1"/>
</dbReference>
<dbReference type="SMART" id="SM00342">
    <property type="entry name" value="HTH_ARAC"/>
    <property type="match status" value="1"/>
</dbReference>
<dbReference type="GO" id="GO:0003700">
    <property type="term" value="F:DNA-binding transcription factor activity"/>
    <property type="evidence" value="ECO:0007669"/>
    <property type="project" value="InterPro"/>
</dbReference>
<dbReference type="PROSITE" id="PS01124">
    <property type="entry name" value="HTH_ARAC_FAMILY_2"/>
    <property type="match status" value="1"/>
</dbReference>